<reference evidence="2 3" key="1">
    <citation type="journal article" date="2019" name="Sci. Rep.">
        <title>Orb-weaving spider Araneus ventricosus genome elucidates the spidroin gene catalogue.</title>
        <authorList>
            <person name="Kono N."/>
            <person name="Nakamura H."/>
            <person name="Ohtoshi R."/>
            <person name="Moran D.A.P."/>
            <person name="Shinohara A."/>
            <person name="Yoshida Y."/>
            <person name="Fujiwara M."/>
            <person name="Mori M."/>
            <person name="Tomita M."/>
            <person name="Arakawa K."/>
        </authorList>
    </citation>
    <scope>NUCLEOTIDE SEQUENCE [LARGE SCALE GENOMIC DNA]</scope>
</reference>
<dbReference type="AlphaFoldDB" id="A0A4Y2KHT5"/>
<gene>
    <name evidence="2" type="ORF">AVEN_156084_1</name>
</gene>
<accession>A0A4Y2KHT5</accession>
<evidence type="ECO:0000313" key="2">
    <source>
        <dbReference type="EMBL" id="GBN01470.1"/>
    </source>
</evidence>
<evidence type="ECO:0000313" key="3">
    <source>
        <dbReference type="Proteomes" id="UP000499080"/>
    </source>
</evidence>
<feature type="region of interest" description="Disordered" evidence="1">
    <location>
        <begin position="1"/>
        <end position="47"/>
    </location>
</feature>
<name>A0A4Y2KHT5_ARAVE</name>
<organism evidence="2 3">
    <name type="scientific">Araneus ventricosus</name>
    <name type="common">Orbweaver spider</name>
    <name type="synonym">Epeira ventricosa</name>
    <dbReference type="NCBI Taxonomy" id="182803"/>
    <lineage>
        <taxon>Eukaryota</taxon>
        <taxon>Metazoa</taxon>
        <taxon>Ecdysozoa</taxon>
        <taxon>Arthropoda</taxon>
        <taxon>Chelicerata</taxon>
        <taxon>Arachnida</taxon>
        <taxon>Araneae</taxon>
        <taxon>Araneomorphae</taxon>
        <taxon>Entelegynae</taxon>
        <taxon>Araneoidea</taxon>
        <taxon>Araneidae</taxon>
        <taxon>Araneus</taxon>
    </lineage>
</organism>
<comment type="caution">
    <text evidence="2">The sequence shown here is derived from an EMBL/GenBank/DDBJ whole genome shotgun (WGS) entry which is preliminary data.</text>
</comment>
<keyword evidence="3" id="KW-1185">Reference proteome</keyword>
<protein>
    <submittedName>
        <fullName evidence="2">Uncharacterized protein</fullName>
    </submittedName>
</protein>
<dbReference type="Proteomes" id="UP000499080">
    <property type="component" value="Unassembled WGS sequence"/>
</dbReference>
<evidence type="ECO:0000256" key="1">
    <source>
        <dbReference type="SAM" id="MobiDB-lite"/>
    </source>
</evidence>
<proteinExistence type="predicted"/>
<dbReference type="EMBL" id="BGPR01004621">
    <property type="protein sequence ID" value="GBN01470.1"/>
    <property type="molecule type" value="Genomic_DNA"/>
</dbReference>
<sequence length="87" mass="9256">MAGCHFASFHHHTGLTPNPTFCRPPGGGEVSSHNNTPTKLEIGSPSVPIFKSNERSLKRLRSMISCASKFCSSAHCNEVLSAATASE</sequence>